<gene>
    <name evidence="3" type="primary">CTSA</name>
    <name evidence="3" type="ORF">NPIL_509661</name>
</gene>
<keyword evidence="4" id="KW-1185">Reference proteome</keyword>
<dbReference type="PRINTS" id="PR00724">
    <property type="entry name" value="CRBOXYPTASEC"/>
</dbReference>
<dbReference type="Pfam" id="PF00450">
    <property type="entry name" value="Peptidase_S10"/>
    <property type="match status" value="1"/>
</dbReference>
<proteinExistence type="inferred from homology"/>
<dbReference type="InterPro" id="IPR001563">
    <property type="entry name" value="Peptidase_S10"/>
</dbReference>
<evidence type="ECO:0000313" key="3">
    <source>
        <dbReference type="EMBL" id="GFS94726.1"/>
    </source>
</evidence>
<evidence type="ECO:0000313" key="4">
    <source>
        <dbReference type="Proteomes" id="UP000887013"/>
    </source>
</evidence>
<evidence type="ECO:0000256" key="1">
    <source>
        <dbReference type="ARBA" id="ARBA00009431"/>
    </source>
</evidence>
<comment type="similarity">
    <text evidence="1">Belongs to the peptidase S10 family.</text>
</comment>
<organism evidence="3 4">
    <name type="scientific">Nephila pilipes</name>
    <name type="common">Giant wood spider</name>
    <name type="synonym">Nephila maculata</name>
    <dbReference type="NCBI Taxonomy" id="299642"/>
    <lineage>
        <taxon>Eukaryota</taxon>
        <taxon>Metazoa</taxon>
        <taxon>Ecdysozoa</taxon>
        <taxon>Arthropoda</taxon>
        <taxon>Chelicerata</taxon>
        <taxon>Arachnida</taxon>
        <taxon>Araneae</taxon>
        <taxon>Araneomorphae</taxon>
        <taxon>Entelegynae</taxon>
        <taxon>Araneoidea</taxon>
        <taxon>Nephilidae</taxon>
        <taxon>Nephila</taxon>
    </lineage>
</organism>
<dbReference type="PANTHER" id="PTHR11802">
    <property type="entry name" value="SERINE PROTEASE FAMILY S10 SERINE CARBOXYPEPTIDASE"/>
    <property type="match status" value="1"/>
</dbReference>
<dbReference type="EMBL" id="BMAW01054125">
    <property type="protein sequence ID" value="GFS94726.1"/>
    <property type="molecule type" value="Genomic_DNA"/>
</dbReference>
<accession>A0A8X6N5D1</accession>
<evidence type="ECO:0000256" key="2">
    <source>
        <dbReference type="SAM" id="SignalP"/>
    </source>
</evidence>
<dbReference type="SUPFAM" id="SSF53474">
    <property type="entry name" value="alpha/beta-Hydrolases"/>
    <property type="match status" value="1"/>
</dbReference>
<dbReference type="GO" id="GO:0006508">
    <property type="term" value="P:proteolysis"/>
    <property type="evidence" value="ECO:0007669"/>
    <property type="project" value="InterPro"/>
</dbReference>
<keyword evidence="2" id="KW-0732">Signal</keyword>
<comment type="caution">
    <text evidence="3">The sequence shown here is derived from an EMBL/GenBank/DDBJ whole genome shotgun (WGS) entry which is preliminary data.</text>
</comment>
<feature type="chain" id="PRO_5036449895" evidence="2">
    <location>
        <begin position="21"/>
        <end position="410"/>
    </location>
</feature>
<dbReference type="Gene3D" id="3.40.50.1820">
    <property type="entry name" value="alpha/beta hydrolase"/>
    <property type="match status" value="1"/>
</dbReference>
<dbReference type="PANTHER" id="PTHR11802:SF201">
    <property type="entry name" value="CARBOXYPEPTIDASE"/>
    <property type="match status" value="1"/>
</dbReference>
<dbReference type="InterPro" id="IPR029058">
    <property type="entry name" value="AB_hydrolase_fold"/>
</dbReference>
<sequence length="410" mass="46444">MKILLLCIALLSCVACSVTATHPDEVTYLPGLDFPLNYKHYSGYLNTTKGRYLHYWFVESQRSPSKDPLLLWLNGGPGCSSLDGFFTELGPLRVTDDGKKLYNNTYAWNTVANVLFLETPAGVGFSYADNEDYATNDDATSYENYIALQHFFEKFPEFKKNDFYATGESYGGIYVPTLAVRILTGPAKINLKGFAIGNGYLDVDMLSNSVVFFAYFHGLIHPKLWRNLTRYCCEGTASRETCNFAGNISKNCNNTDHSLTYDPICLDSSNVRRWLNQPAVLKALHIPSHVQDWDMCSRAVEKRYYQQYNTMKPQILQLINSGKLRGLIYNGDVDMSCNFLGDTWFSYDLGLKVIKEYSPWKFNNQVAGFVTEFDKLTFMTVKGSGHMVPQDTPGPALKMIDCFLSNKPFY</sequence>
<dbReference type="AlphaFoldDB" id="A0A8X6N5D1"/>
<feature type="signal peptide" evidence="2">
    <location>
        <begin position="1"/>
        <end position="20"/>
    </location>
</feature>
<dbReference type="OrthoDB" id="1022205at2759"/>
<name>A0A8X6N5D1_NEPPI</name>
<reference evidence="3" key="1">
    <citation type="submission" date="2020-08" db="EMBL/GenBank/DDBJ databases">
        <title>Multicomponent nature underlies the extraordinary mechanical properties of spider dragline silk.</title>
        <authorList>
            <person name="Kono N."/>
            <person name="Nakamura H."/>
            <person name="Mori M."/>
            <person name="Yoshida Y."/>
            <person name="Ohtoshi R."/>
            <person name="Malay A.D."/>
            <person name="Moran D.A.P."/>
            <person name="Tomita M."/>
            <person name="Numata K."/>
            <person name="Arakawa K."/>
        </authorList>
    </citation>
    <scope>NUCLEOTIDE SEQUENCE</scope>
</reference>
<dbReference type="Proteomes" id="UP000887013">
    <property type="component" value="Unassembled WGS sequence"/>
</dbReference>
<protein>
    <submittedName>
        <fullName evidence="3">Lysosomal protective protein</fullName>
    </submittedName>
</protein>
<dbReference type="GO" id="GO:0004185">
    <property type="term" value="F:serine-type carboxypeptidase activity"/>
    <property type="evidence" value="ECO:0007669"/>
    <property type="project" value="InterPro"/>
</dbReference>